<proteinExistence type="predicted"/>
<name>A0ABV9DB88_9MICO</name>
<evidence type="ECO:0000313" key="2">
    <source>
        <dbReference type="Proteomes" id="UP001595955"/>
    </source>
</evidence>
<evidence type="ECO:0000313" key="1">
    <source>
        <dbReference type="EMBL" id="MFC4556019.1"/>
    </source>
</evidence>
<dbReference type="Proteomes" id="UP001595955">
    <property type="component" value="Unassembled WGS sequence"/>
</dbReference>
<organism evidence="1 2">
    <name type="scientific">Georgenia faecalis</name>
    <dbReference type="NCBI Taxonomy" id="2483799"/>
    <lineage>
        <taxon>Bacteria</taxon>
        <taxon>Bacillati</taxon>
        <taxon>Actinomycetota</taxon>
        <taxon>Actinomycetes</taxon>
        <taxon>Micrococcales</taxon>
        <taxon>Bogoriellaceae</taxon>
        <taxon>Georgenia</taxon>
    </lineage>
</organism>
<accession>A0ABV9DB88</accession>
<reference evidence="2" key="1">
    <citation type="journal article" date="2019" name="Int. J. Syst. Evol. Microbiol.">
        <title>The Global Catalogue of Microorganisms (GCM) 10K type strain sequencing project: providing services to taxonomists for standard genome sequencing and annotation.</title>
        <authorList>
            <consortium name="The Broad Institute Genomics Platform"/>
            <consortium name="The Broad Institute Genome Sequencing Center for Infectious Disease"/>
            <person name="Wu L."/>
            <person name="Ma J."/>
        </authorList>
    </citation>
    <scope>NUCLEOTIDE SEQUENCE [LARGE SCALE GENOMIC DNA]</scope>
    <source>
        <strain evidence="2">JCM 3369</strain>
    </source>
</reference>
<dbReference type="InterPro" id="IPR009351">
    <property type="entry name" value="AlkZ-like"/>
</dbReference>
<protein>
    <submittedName>
        <fullName evidence="1">Winged helix-turn-helix domain-containing protein</fullName>
    </submittedName>
</protein>
<dbReference type="PANTHER" id="PTHR30528">
    <property type="entry name" value="CYTOPLASMIC PROTEIN"/>
    <property type="match status" value="1"/>
</dbReference>
<sequence>MRTLTLAQARRVAVAAQGLDRARPEPWSATSAHVARTVRRLGLLQIDSVNVLARAHQLPLFSRLGPYDPTLLDRAAGRPPRRVVEAWAHEACFVPVETYRLLRVGRRRVGRVQLDAEHPGLVEEVRDVIARSGPVTTREVEQLLDDRYAVRGEGWGWRWSAVKRALEYLFAVGETTAAHRTPQFERAYDLTSRVLPATVRALAVPPAAEATRELVRIAARAHGVASVRCLADYFRLPQAPTREAVAELAAAGELEPVRVAGWDRPAWLAAGARIPRRTQARALLAPFDPLVFERDRLLALFGMHYRIGIYTPAAQRVHGYYVLPFLLGEHLVARVDLKADREAGALRVRTAFAEAPYNDGAARWPDAGTVLVELAAELRTMADWLRLDDVVVEADARGDLAPALAAVLG</sequence>
<dbReference type="PANTHER" id="PTHR30528:SF0">
    <property type="entry name" value="CYTOPLASMIC PROTEIN"/>
    <property type="match status" value="1"/>
</dbReference>
<dbReference type="RefSeq" id="WP_244925352.1">
    <property type="nucleotide sequence ID" value="NZ_CP033325.1"/>
</dbReference>
<keyword evidence="2" id="KW-1185">Reference proteome</keyword>
<comment type="caution">
    <text evidence="1">The sequence shown here is derived from an EMBL/GenBank/DDBJ whole genome shotgun (WGS) entry which is preliminary data.</text>
</comment>
<dbReference type="Pfam" id="PF06224">
    <property type="entry name" value="AlkZ-like"/>
    <property type="match status" value="1"/>
</dbReference>
<dbReference type="EMBL" id="JBHSGF010000008">
    <property type="protein sequence ID" value="MFC4556019.1"/>
    <property type="molecule type" value="Genomic_DNA"/>
</dbReference>
<gene>
    <name evidence="1" type="ORF">ACFO3F_12235</name>
</gene>